<proteinExistence type="predicted"/>
<evidence type="ECO:0000313" key="2">
    <source>
        <dbReference type="Proteomes" id="UP000001539"/>
    </source>
</evidence>
<dbReference type="Proteomes" id="UP000001539">
    <property type="component" value="Segment"/>
</dbReference>
<protein>
    <submittedName>
        <fullName evidence="1">ORF053</fullName>
    </submittedName>
</protein>
<dbReference type="RefSeq" id="YP_239965.1">
    <property type="nucleotide sequence ID" value="NC_007053.1"/>
</dbReference>
<sequence length="76" mass="8649">MEVMSLSSLYVVFDSLYKSLIFTLKYSAKILAVDNRGSSFSFSHFDILPFVNFIKSGYLLLRSVANCSIVIFLFFS</sequence>
<accession>Q4ZCR1</accession>
<reference evidence="1 2" key="1">
    <citation type="journal article" date="2005" name="Proc. Natl. Acad. Sci. U.S.A.">
        <title>The complete genomes and proteomes of 27 Staphylococcus aureus bacteriophages.</title>
        <authorList>
            <person name="Kwan T."/>
            <person name="Liu J."/>
            <person name="Dubow M."/>
            <person name="Gros P."/>
            <person name="Pelletier J."/>
        </authorList>
    </citation>
    <scope>NUCLEOTIDE SEQUENCE</scope>
</reference>
<name>Q4ZCR1_9CAUD</name>
<evidence type="ECO:0000313" key="1">
    <source>
        <dbReference type="EMBL" id="AAX91094.1"/>
    </source>
</evidence>
<organism evidence="1 2">
    <name type="scientific">Staphylococcus phage 3A</name>
    <dbReference type="NCBI Taxonomy" id="2952374"/>
    <lineage>
        <taxon>Viruses</taxon>
        <taxon>Duplodnaviria</taxon>
        <taxon>Heunggongvirae</taxon>
        <taxon>Uroviricota</taxon>
        <taxon>Caudoviricetes</taxon>
        <taxon>Triavirus</taxon>
        <taxon>Triavirus tv3a</taxon>
    </lineage>
</organism>
<dbReference type="EMBL" id="AY954956">
    <property type="protein sequence ID" value="AAX91094.1"/>
    <property type="molecule type" value="Genomic_DNA"/>
</dbReference>
<keyword evidence="2" id="KW-1185">Reference proteome</keyword>
<dbReference type="GeneID" id="5130993"/>
<dbReference type="KEGG" id="vg:5130993"/>